<organism evidence="2 3">
    <name type="scientific">Cryptotermes secundus</name>
    <dbReference type="NCBI Taxonomy" id="105785"/>
    <lineage>
        <taxon>Eukaryota</taxon>
        <taxon>Metazoa</taxon>
        <taxon>Ecdysozoa</taxon>
        <taxon>Arthropoda</taxon>
        <taxon>Hexapoda</taxon>
        <taxon>Insecta</taxon>
        <taxon>Pterygota</taxon>
        <taxon>Neoptera</taxon>
        <taxon>Polyneoptera</taxon>
        <taxon>Dictyoptera</taxon>
        <taxon>Blattodea</taxon>
        <taxon>Blattoidea</taxon>
        <taxon>Termitoidae</taxon>
        <taxon>Kalotermitidae</taxon>
        <taxon>Cryptotermitinae</taxon>
        <taxon>Cryptotermes</taxon>
    </lineage>
</organism>
<dbReference type="OrthoDB" id="7487068at2759"/>
<reference evidence="2 3" key="1">
    <citation type="submission" date="2017-12" db="EMBL/GenBank/DDBJ databases">
        <title>Hemimetabolous genomes reveal molecular basis of termite eusociality.</title>
        <authorList>
            <person name="Harrison M.C."/>
            <person name="Jongepier E."/>
            <person name="Robertson H.M."/>
            <person name="Arning N."/>
            <person name="Bitard-Feildel T."/>
            <person name="Chao H."/>
            <person name="Childers C.P."/>
            <person name="Dinh H."/>
            <person name="Doddapaneni H."/>
            <person name="Dugan S."/>
            <person name="Gowin J."/>
            <person name="Greiner C."/>
            <person name="Han Y."/>
            <person name="Hu H."/>
            <person name="Hughes D.S.T."/>
            <person name="Huylmans A.-K."/>
            <person name="Kemena C."/>
            <person name="Kremer L.P.M."/>
            <person name="Lee S.L."/>
            <person name="Lopez-Ezquerra A."/>
            <person name="Mallet L."/>
            <person name="Monroy-Kuhn J.M."/>
            <person name="Moser A."/>
            <person name="Murali S.C."/>
            <person name="Muzny D.M."/>
            <person name="Otani S."/>
            <person name="Piulachs M.-D."/>
            <person name="Poelchau M."/>
            <person name="Qu J."/>
            <person name="Schaub F."/>
            <person name="Wada-Katsumata A."/>
            <person name="Worley K.C."/>
            <person name="Xie Q."/>
            <person name="Ylla G."/>
            <person name="Poulsen M."/>
            <person name="Gibbs R.A."/>
            <person name="Schal C."/>
            <person name="Richards S."/>
            <person name="Belles X."/>
            <person name="Korb J."/>
            <person name="Bornberg-Bauer E."/>
        </authorList>
    </citation>
    <scope>NUCLEOTIDE SEQUENCE [LARGE SCALE GENOMIC DNA]</scope>
    <source>
        <tissue evidence="2">Whole body</tissue>
    </source>
</reference>
<dbReference type="Proteomes" id="UP000235965">
    <property type="component" value="Unassembled WGS sequence"/>
</dbReference>
<sequence length="272" mass="30352">MVKSKAIRLDPQGVKRVMDVGGPSALNTNVKKPRKVYRNKSDKNKQSEPCRPKSASTVICPSGNNSLTVAADVHCSQGRNKAEARRAVKEVELPTKTSQRVWNGKTSERPNPGEIAENNDFTVITPKKRQNKTKVMPTTTETAINTALPSSLTPESRVSGSSERKNKFLTAPREKIPQLLIHDHFQGDVTRLNKDFHSKFQPIGFTTYRMKVGIACQTSTYQDYLNLQSFLKENKVPFNLIKHNDSKPCRVVNKGIPPKANRYELLALGLAV</sequence>
<feature type="region of interest" description="Disordered" evidence="1">
    <location>
        <begin position="96"/>
        <end position="118"/>
    </location>
</feature>
<feature type="region of interest" description="Disordered" evidence="1">
    <location>
        <begin position="18"/>
        <end position="56"/>
    </location>
</feature>
<name>A0A2J7PFY6_9NEOP</name>
<evidence type="ECO:0000313" key="3">
    <source>
        <dbReference type="Proteomes" id="UP000235965"/>
    </source>
</evidence>
<proteinExistence type="predicted"/>
<feature type="compositionally biased region" description="Polar residues" evidence="1">
    <location>
        <begin position="96"/>
        <end position="105"/>
    </location>
</feature>
<dbReference type="EMBL" id="NEVH01025637">
    <property type="protein sequence ID" value="PNF15237.1"/>
    <property type="molecule type" value="Genomic_DNA"/>
</dbReference>
<feature type="compositionally biased region" description="Basic and acidic residues" evidence="1">
    <location>
        <begin position="39"/>
        <end position="51"/>
    </location>
</feature>
<gene>
    <name evidence="2" type="ORF">B7P43_G13027</name>
</gene>
<dbReference type="AlphaFoldDB" id="A0A2J7PFY6"/>
<evidence type="ECO:0000256" key="1">
    <source>
        <dbReference type="SAM" id="MobiDB-lite"/>
    </source>
</evidence>
<accession>A0A2J7PFY6</accession>
<evidence type="ECO:0000313" key="2">
    <source>
        <dbReference type="EMBL" id="PNF15237.1"/>
    </source>
</evidence>
<dbReference type="InParanoid" id="A0A2J7PFY6"/>
<protein>
    <submittedName>
        <fullName evidence="2">Uncharacterized protein</fullName>
    </submittedName>
</protein>
<keyword evidence="3" id="KW-1185">Reference proteome</keyword>
<comment type="caution">
    <text evidence="2">The sequence shown here is derived from an EMBL/GenBank/DDBJ whole genome shotgun (WGS) entry which is preliminary data.</text>
</comment>